<feature type="compositionally biased region" description="Polar residues" evidence="1">
    <location>
        <begin position="149"/>
        <end position="161"/>
    </location>
</feature>
<organism evidence="2 3">
    <name type="scientific">Pseudomassariella vexata</name>
    <dbReference type="NCBI Taxonomy" id="1141098"/>
    <lineage>
        <taxon>Eukaryota</taxon>
        <taxon>Fungi</taxon>
        <taxon>Dikarya</taxon>
        <taxon>Ascomycota</taxon>
        <taxon>Pezizomycotina</taxon>
        <taxon>Sordariomycetes</taxon>
        <taxon>Xylariomycetidae</taxon>
        <taxon>Amphisphaeriales</taxon>
        <taxon>Pseudomassariaceae</taxon>
        <taxon>Pseudomassariella</taxon>
    </lineage>
</organism>
<evidence type="ECO:0000256" key="1">
    <source>
        <dbReference type="SAM" id="MobiDB-lite"/>
    </source>
</evidence>
<feature type="region of interest" description="Disordered" evidence="1">
    <location>
        <begin position="142"/>
        <end position="166"/>
    </location>
</feature>
<dbReference type="EMBL" id="MCFJ01000003">
    <property type="protein sequence ID" value="ORY69072.1"/>
    <property type="molecule type" value="Genomic_DNA"/>
</dbReference>
<dbReference type="Proteomes" id="UP000193689">
    <property type="component" value="Unassembled WGS sequence"/>
</dbReference>
<dbReference type="OrthoDB" id="4777024at2759"/>
<dbReference type="AlphaFoldDB" id="A0A1Y2EC08"/>
<protein>
    <recommendedName>
        <fullName evidence="4">Aflatoxin regulatory protein domain-containing protein</fullName>
    </recommendedName>
</protein>
<feature type="compositionally biased region" description="Basic residues" evidence="1">
    <location>
        <begin position="1"/>
        <end position="10"/>
    </location>
</feature>
<sequence length="345" mass="37999">MGKPKGRRNNKTLEKLAAAAPNTAVQGGQTTRTGSPGPIQASQSEVQLPSPVGHIGNLAGFSPHLSGPFYPGVVAENISTQPLARDSWPVNDPHKYLPTPPAAAVTTNEIVSSNEEESFESFEVNWTDPEWQRLLAGNDLERELPSEPPTDSNFSNTSPAPNHTGEEQNELITCTCLGSLTGHLCHLNRMERQQNIICLDMTLAKTTKVLACADSVLACHFCRLDCKVLLLVITVLQTVLNWIRVEYSHDSGVRDLPTILFGNWQVPKTDGHLIKNLLTSRILANSDSVVNILRLRIEEIALHSGKKRLNYQFMDAESLQQTLQRLMVSLRELSECVKPLDAGQK</sequence>
<comment type="caution">
    <text evidence="2">The sequence shown here is derived from an EMBL/GenBank/DDBJ whole genome shotgun (WGS) entry which is preliminary data.</text>
</comment>
<feature type="region of interest" description="Disordered" evidence="1">
    <location>
        <begin position="1"/>
        <end position="46"/>
    </location>
</feature>
<keyword evidence="3" id="KW-1185">Reference proteome</keyword>
<accession>A0A1Y2EC08</accession>
<dbReference type="RefSeq" id="XP_040719359.1">
    <property type="nucleotide sequence ID" value="XM_040863519.1"/>
</dbReference>
<reference evidence="2 3" key="1">
    <citation type="submission" date="2016-07" db="EMBL/GenBank/DDBJ databases">
        <title>Pervasive Adenine N6-methylation of Active Genes in Fungi.</title>
        <authorList>
            <consortium name="DOE Joint Genome Institute"/>
            <person name="Mondo S.J."/>
            <person name="Dannebaum R.O."/>
            <person name="Kuo R.C."/>
            <person name="Labutti K."/>
            <person name="Haridas S."/>
            <person name="Kuo A."/>
            <person name="Salamov A."/>
            <person name="Ahrendt S.R."/>
            <person name="Lipzen A."/>
            <person name="Sullivan W."/>
            <person name="Andreopoulos W.B."/>
            <person name="Clum A."/>
            <person name="Lindquist E."/>
            <person name="Daum C."/>
            <person name="Ramamoorthy G.K."/>
            <person name="Gryganskyi A."/>
            <person name="Culley D."/>
            <person name="Magnuson J.K."/>
            <person name="James T.Y."/>
            <person name="O'Malley M.A."/>
            <person name="Stajich J.E."/>
            <person name="Spatafora J.W."/>
            <person name="Visel A."/>
            <person name="Grigoriev I.V."/>
        </authorList>
    </citation>
    <scope>NUCLEOTIDE SEQUENCE [LARGE SCALE GENOMIC DNA]</scope>
    <source>
        <strain evidence="2 3">CBS 129021</strain>
    </source>
</reference>
<dbReference type="GeneID" id="63779731"/>
<feature type="compositionally biased region" description="Polar residues" evidence="1">
    <location>
        <begin position="23"/>
        <end position="46"/>
    </location>
</feature>
<name>A0A1Y2EC08_9PEZI</name>
<evidence type="ECO:0000313" key="3">
    <source>
        <dbReference type="Proteomes" id="UP000193689"/>
    </source>
</evidence>
<gene>
    <name evidence="2" type="ORF">BCR38DRAFT_482543</name>
</gene>
<evidence type="ECO:0000313" key="2">
    <source>
        <dbReference type="EMBL" id="ORY69072.1"/>
    </source>
</evidence>
<proteinExistence type="predicted"/>
<dbReference type="InParanoid" id="A0A1Y2EC08"/>
<evidence type="ECO:0008006" key="4">
    <source>
        <dbReference type="Google" id="ProtNLM"/>
    </source>
</evidence>